<dbReference type="PANTHER" id="PTHR30126:SF64">
    <property type="entry name" value="HTH-TYPE TRANSCRIPTIONAL REGULATOR CITR"/>
    <property type="match status" value="1"/>
</dbReference>
<dbReference type="AlphaFoldDB" id="A0A0J5WCE3"/>
<dbReference type="PROSITE" id="PS50931">
    <property type="entry name" value="HTH_LYSR"/>
    <property type="match status" value="1"/>
</dbReference>
<dbReference type="SUPFAM" id="SSF53850">
    <property type="entry name" value="Periplasmic binding protein-like II"/>
    <property type="match status" value="1"/>
</dbReference>
<dbReference type="InterPro" id="IPR000847">
    <property type="entry name" value="LysR_HTH_N"/>
</dbReference>
<accession>A0A0J5WCE3</accession>
<dbReference type="InterPro" id="IPR005119">
    <property type="entry name" value="LysR_subst-bd"/>
</dbReference>
<dbReference type="InterPro" id="IPR036390">
    <property type="entry name" value="WH_DNA-bd_sf"/>
</dbReference>
<evidence type="ECO:0000313" key="6">
    <source>
        <dbReference type="Proteomes" id="UP000076510"/>
    </source>
</evidence>
<protein>
    <submittedName>
        <fullName evidence="5">LysR family transcriptional regulator</fullName>
    </submittedName>
</protein>
<sequence>MELNWLRTFIAASQTRNFRKASEQLYISQPSVSVHIKQLEKELGVALFERSNKKVALTEAGRYFVGEAKEMVRVHEDGLKKMRSFMQGYTAALKIAISPLIADTILPAVLKRFMNEYPYVEVDVKIIESSDIERAVMNEEVDIGLSCLPSLHKEVGSEKLYSDRVMLVAPHDGRDFESALPLDEEEVLHHARILTHNHPGYWEELCEILKHFYPNSKMMKVSQIHITKRFIAEGLGVSFLPSSTVRRELLEGRLMEIPVRSFELPEANAYSLWKYPHETQQQFLQFLSRFHY</sequence>
<dbReference type="PATRIC" id="fig|189381.10.peg.3498"/>
<dbReference type="GO" id="GO:0000976">
    <property type="term" value="F:transcription cis-regulatory region binding"/>
    <property type="evidence" value="ECO:0007669"/>
    <property type="project" value="TreeGrafter"/>
</dbReference>
<name>A0A0J5WCE3_9BACI</name>
<dbReference type="Proteomes" id="UP000076510">
    <property type="component" value="Unassembled WGS sequence"/>
</dbReference>
<gene>
    <name evidence="5" type="ORF">AV649_03215</name>
</gene>
<dbReference type="PANTHER" id="PTHR30126">
    <property type="entry name" value="HTH-TYPE TRANSCRIPTIONAL REGULATOR"/>
    <property type="match status" value="1"/>
</dbReference>
<dbReference type="InterPro" id="IPR036388">
    <property type="entry name" value="WH-like_DNA-bd_sf"/>
</dbReference>
<keyword evidence="4" id="KW-0804">Transcription</keyword>
<evidence type="ECO:0000256" key="3">
    <source>
        <dbReference type="ARBA" id="ARBA00023125"/>
    </source>
</evidence>
<dbReference type="OrthoDB" id="9803735at2"/>
<keyword evidence="2" id="KW-0805">Transcription regulation</keyword>
<evidence type="ECO:0000313" key="5">
    <source>
        <dbReference type="EMBL" id="KZE45222.1"/>
    </source>
</evidence>
<dbReference type="EMBL" id="LQQY01000034">
    <property type="protein sequence ID" value="KZE45222.1"/>
    <property type="molecule type" value="Genomic_DNA"/>
</dbReference>
<keyword evidence="3" id="KW-0238">DNA-binding</keyword>
<dbReference type="Pfam" id="PF00126">
    <property type="entry name" value="HTH_1"/>
    <property type="match status" value="1"/>
</dbReference>
<evidence type="ECO:0000256" key="4">
    <source>
        <dbReference type="ARBA" id="ARBA00023163"/>
    </source>
</evidence>
<evidence type="ECO:0000256" key="1">
    <source>
        <dbReference type="ARBA" id="ARBA00009437"/>
    </source>
</evidence>
<proteinExistence type="inferred from homology"/>
<dbReference type="PRINTS" id="PR00039">
    <property type="entry name" value="HTHLYSR"/>
</dbReference>
<dbReference type="RefSeq" id="WP_048003599.1">
    <property type="nucleotide sequence ID" value="NZ_CAXQIX010000033.1"/>
</dbReference>
<dbReference type="Gene3D" id="1.10.10.10">
    <property type="entry name" value="Winged helix-like DNA-binding domain superfamily/Winged helix DNA-binding domain"/>
    <property type="match status" value="1"/>
</dbReference>
<comment type="caution">
    <text evidence="5">The sequence shown here is derived from an EMBL/GenBank/DDBJ whole genome shotgun (WGS) entry which is preliminary data.</text>
</comment>
<dbReference type="FunFam" id="1.10.10.10:FF:000001">
    <property type="entry name" value="LysR family transcriptional regulator"/>
    <property type="match status" value="1"/>
</dbReference>
<reference evidence="6" key="1">
    <citation type="submission" date="2016-01" db="EMBL/GenBank/DDBJ databases">
        <title>Whole genome sequencing of Bhargavaea cecembensis T14.</title>
        <authorList>
            <person name="Hong K.W."/>
        </authorList>
    </citation>
    <scope>NUCLEOTIDE SEQUENCE [LARGE SCALE GENOMIC DNA]</scope>
    <source>
        <strain evidence="6">M19</strain>
    </source>
</reference>
<dbReference type="GO" id="GO:0003700">
    <property type="term" value="F:DNA-binding transcription factor activity"/>
    <property type="evidence" value="ECO:0007669"/>
    <property type="project" value="InterPro"/>
</dbReference>
<evidence type="ECO:0000256" key="2">
    <source>
        <dbReference type="ARBA" id="ARBA00023015"/>
    </source>
</evidence>
<dbReference type="SUPFAM" id="SSF46785">
    <property type="entry name" value="Winged helix' DNA-binding domain"/>
    <property type="match status" value="1"/>
</dbReference>
<organism evidence="5 6">
    <name type="scientific">Rossellomorea marisflavi</name>
    <dbReference type="NCBI Taxonomy" id="189381"/>
    <lineage>
        <taxon>Bacteria</taxon>
        <taxon>Bacillati</taxon>
        <taxon>Bacillota</taxon>
        <taxon>Bacilli</taxon>
        <taxon>Bacillales</taxon>
        <taxon>Bacillaceae</taxon>
        <taxon>Rossellomorea</taxon>
    </lineage>
</organism>
<comment type="similarity">
    <text evidence="1">Belongs to the LysR transcriptional regulatory family.</text>
</comment>
<dbReference type="Pfam" id="PF03466">
    <property type="entry name" value="LysR_substrate"/>
    <property type="match status" value="1"/>
</dbReference>
<dbReference type="Gene3D" id="3.40.190.290">
    <property type="match status" value="1"/>
</dbReference>
<dbReference type="CDD" id="cd05466">
    <property type="entry name" value="PBP2_LTTR_substrate"/>
    <property type="match status" value="1"/>
</dbReference>